<dbReference type="GO" id="GO:0016987">
    <property type="term" value="F:sigma factor activity"/>
    <property type="evidence" value="ECO:0007669"/>
    <property type="project" value="UniProtKB-KW"/>
</dbReference>
<dbReference type="InterPro" id="IPR007627">
    <property type="entry name" value="RNA_pol_sigma70_r2"/>
</dbReference>
<protein>
    <recommendedName>
        <fullName evidence="5">RNA polymerase sigma-70 domain-containing protein</fullName>
    </recommendedName>
</protein>
<dbReference type="GO" id="GO:0003677">
    <property type="term" value="F:DNA binding"/>
    <property type="evidence" value="ECO:0007669"/>
    <property type="project" value="UniProtKB-KW"/>
</dbReference>
<sequence>MLDAVIDYDLEEEMAWSVPPAQGLHPARRLSRATDVSPLPLTGLEAEETALAPESPPANDPALCPDNPTRRMGLSEERDLIQRMLDGDAKARDRLVQKNMWLVHYLSNNYQSAFITREDVIQEGYLGLLHAADRFRLDAGCRFASYASFWVRSYMQKALFHAHLIRLPDYLSKAIRGCESRGEQIGDTRVLREQTKQAIETFNPYMLSTHAPDADESPAACFEPVEDTLYAPENVSHQHHMKKVLAQHLNALPLKQRQVLFLRFGFGERPAMGLEEVGGFMGICREAVRQLQNRGLATLNACLEAENLSFDDC</sequence>
<dbReference type="SUPFAM" id="SSF88946">
    <property type="entry name" value="Sigma2 domain of RNA polymerase sigma factors"/>
    <property type="match status" value="1"/>
</dbReference>
<reference evidence="6 7" key="1">
    <citation type="submission" date="2019-10" db="EMBL/GenBank/DDBJ databases">
        <authorList>
            <person name="Wang R."/>
        </authorList>
    </citation>
    <scope>NUCLEOTIDE SEQUENCE [LARGE SCALE GENOMIC DNA]</scope>
    <source>
        <strain evidence="6 7">ATCC 19377</strain>
    </source>
</reference>
<dbReference type="NCBIfam" id="TIGR02937">
    <property type="entry name" value="sigma70-ECF"/>
    <property type="match status" value="1"/>
</dbReference>
<dbReference type="Pfam" id="PF04545">
    <property type="entry name" value="Sigma70_r4"/>
    <property type="match status" value="1"/>
</dbReference>
<proteinExistence type="predicted"/>
<dbReference type="PANTHER" id="PTHR30603">
    <property type="entry name" value="RNA POLYMERASE SIGMA FACTOR RPO"/>
    <property type="match status" value="1"/>
</dbReference>
<evidence type="ECO:0000256" key="3">
    <source>
        <dbReference type="ARBA" id="ARBA00023125"/>
    </source>
</evidence>
<keyword evidence="1" id="KW-0805">Transcription regulation</keyword>
<dbReference type="Gene3D" id="1.10.10.10">
    <property type="entry name" value="Winged helix-like DNA-binding domain superfamily/Winged helix DNA-binding domain"/>
    <property type="match status" value="1"/>
</dbReference>
<dbReference type="Pfam" id="PF04542">
    <property type="entry name" value="Sigma70_r2"/>
    <property type="match status" value="1"/>
</dbReference>
<dbReference type="InterPro" id="IPR007630">
    <property type="entry name" value="RNA_pol_sigma70_r4"/>
</dbReference>
<feature type="domain" description="RNA polymerase sigma-70" evidence="5">
    <location>
        <begin position="119"/>
        <end position="132"/>
    </location>
</feature>
<evidence type="ECO:0000256" key="4">
    <source>
        <dbReference type="ARBA" id="ARBA00023163"/>
    </source>
</evidence>
<dbReference type="RefSeq" id="WP_153940592.1">
    <property type="nucleotide sequence ID" value="NZ_CP045571.1"/>
</dbReference>
<evidence type="ECO:0000256" key="2">
    <source>
        <dbReference type="ARBA" id="ARBA00023082"/>
    </source>
</evidence>
<dbReference type="KEGG" id="atx:GCD22_01656"/>
<dbReference type="CDD" id="cd06171">
    <property type="entry name" value="Sigma70_r4"/>
    <property type="match status" value="1"/>
</dbReference>
<evidence type="ECO:0000259" key="5">
    <source>
        <dbReference type="PROSITE" id="PS00715"/>
    </source>
</evidence>
<evidence type="ECO:0000313" key="7">
    <source>
        <dbReference type="Proteomes" id="UP000363590"/>
    </source>
</evidence>
<dbReference type="PANTHER" id="PTHR30603:SF47">
    <property type="entry name" value="RNA POLYMERASE SIGMA FACTOR SIGD, CHLOROPLASTIC"/>
    <property type="match status" value="1"/>
</dbReference>
<dbReference type="SUPFAM" id="SSF88659">
    <property type="entry name" value="Sigma3 and sigma4 domains of RNA polymerase sigma factors"/>
    <property type="match status" value="1"/>
</dbReference>
<gene>
    <name evidence="6" type="ORF">GCD22_01656</name>
</gene>
<evidence type="ECO:0000313" key="6">
    <source>
        <dbReference type="EMBL" id="QFX95954.1"/>
    </source>
</evidence>
<keyword evidence="2" id="KW-0731">Sigma factor</keyword>
<dbReference type="AlphaFoldDB" id="A0A5P9XQT3"/>
<dbReference type="EMBL" id="CP045571">
    <property type="protein sequence ID" value="QFX95954.1"/>
    <property type="molecule type" value="Genomic_DNA"/>
</dbReference>
<organism evidence="6 7">
    <name type="scientific">Acidithiobacillus thiooxidans ATCC 19377</name>
    <dbReference type="NCBI Taxonomy" id="637390"/>
    <lineage>
        <taxon>Bacteria</taxon>
        <taxon>Pseudomonadati</taxon>
        <taxon>Pseudomonadota</taxon>
        <taxon>Acidithiobacillia</taxon>
        <taxon>Acidithiobacillales</taxon>
        <taxon>Acidithiobacillaceae</taxon>
        <taxon>Acidithiobacillus</taxon>
    </lineage>
</organism>
<dbReference type="InterPro" id="IPR050239">
    <property type="entry name" value="Sigma-70_RNA_pol_init_factors"/>
</dbReference>
<dbReference type="InterPro" id="IPR013325">
    <property type="entry name" value="RNA_pol_sigma_r2"/>
</dbReference>
<dbReference type="PRINTS" id="PR00046">
    <property type="entry name" value="SIGMA70FCT"/>
</dbReference>
<name>A0A5P9XQT3_ACITH</name>
<dbReference type="InterPro" id="IPR014284">
    <property type="entry name" value="RNA_pol_sigma-70_dom"/>
</dbReference>
<dbReference type="InterPro" id="IPR036388">
    <property type="entry name" value="WH-like_DNA-bd_sf"/>
</dbReference>
<dbReference type="InterPro" id="IPR013324">
    <property type="entry name" value="RNA_pol_sigma_r3/r4-like"/>
</dbReference>
<dbReference type="Gene3D" id="1.20.120.1810">
    <property type="match status" value="1"/>
</dbReference>
<accession>A0A5P9XQT3</accession>
<evidence type="ECO:0000256" key="1">
    <source>
        <dbReference type="ARBA" id="ARBA00023015"/>
    </source>
</evidence>
<dbReference type="GO" id="GO:0006352">
    <property type="term" value="P:DNA-templated transcription initiation"/>
    <property type="evidence" value="ECO:0007669"/>
    <property type="project" value="InterPro"/>
</dbReference>
<keyword evidence="3" id="KW-0238">DNA-binding</keyword>
<dbReference type="Proteomes" id="UP000363590">
    <property type="component" value="Chromosome"/>
</dbReference>
<dbReference type="InterPro" id="IPR000943">
    <property type="entry name" value="RNA_pol_sigma70"/>
</dbReference>
<dbReference type="PROSITE" id="PS00715">
    <property type="entry name" value="SIGMA70_1"/>
    <property type="match status" value="1"/>
</dbReference>
<keyword evidence="4" id="KW-0804">Transcription</keyword>
<dbReference type="GeneID" id="60696000"/>